<keyword evidence="6" id="KW-0299">Galactose metabolism</keyword>
<comment type="catalytic activity">
    <reaction evidence="1">
        <text>UDP-alpha-D-glucose = UDP-alpha-D-galactose</text>
        <dbReference type="Rhea" id="RHEA:22168"/>
        <dbReference type="ChEBI" id="CHEBI:58885"/>
        <dbReference type="ChEBI" id="CHEBI:66914"/>
        <dbReference type="EC" id="5.1.3.2"/>
    </reaction>
</comment>
<dbReference type="Gene3D" id="3.90.25.10">
    <property type="entry name" value="UDP-galactose 4-epimerase, domain 1"/>
    <property type="match status" value="1"/>
</dbReference>
<comment type="pathway">
    <text evidence="4">Carbohydrate metabolism; hexose metabolism.</text>
</comment>
<accession>A0A168A691</accession>
<dbReference type="PANTHER" id="PTHR43725">
    <property type="entry name" value="UDP-GLUCOSE 4-EPIMERASE"/>
    <property type="match status" value="1"/>
</dbReference>
<name>A0A168A691_9EURO</name>
<comment type="similarity">
    <text evidence="10">In the C-terminal section; belongs to the aldose epimerase family.</text>
</comment>
<dbReference type="AlphaFoldDB" id="A0A168A691"/>
<dbReference type="GO" id="GO:0003978">
    <property type="term" value="F:UDP-glucose 4-epimerase activity"/>
    <property type="evidence" value="ECO:0007669"/>
    <property type="project" value="UniProtKB-EC"/>
</dbReference>
<evidence type="ECO:0000256" key="8">
    <source>
        <dbReference type="ARBA" id="ARBA00037676"/>
    </source>
</evidence>
<feature type="domain" description="NAD-dependent epimerase/dehydratase" evidence="11">
    <location>
        <begin position="7"/>
        <end position="283"/>
    </location>
</feature>
<keyword evidence="6" id="KW-0119">Carbohydrate metabolism</keyword>
<sequence>MSGKGTVLVTGGTGYIGSFTVLRLLQTGHDVIIVDNLYNSSEVAVDRIELLTGIRPKFYKVDVTDLVALDKVFEKHPEIDSVIHFAALKAVGESVEKPLEYFRVNVGGSVNLLQCMVKHNVHQIVFSSSATVYGDATRFKDMIPIPEHCPLDPTNPYGHTKVSIEYAIQDMITAQRMAAEKRGDKEEAEKWNAAILRYFNPAGAHPTGLMGEDPEGVPFNLLPLLAQVASGQREKLFVFGDDYDSPDGTCIRDYIHILDLAEAHVAALDYLDKHHPGTRPWNLGTGKGSTVFHMIKAFESSVGHPLKYEVVGRRAGDVLNLTANPSRAHKELNWSADRPIEEACDDLWKWTKNNPKGYKQDPPKDATRCLEEADIKTCFYHTDPYLAVSLSLSGYHEPFKPGTTATHFNRKRGLSISSYIVYVSVEFSITERKRTRDQFLRYFLCRCTALVPWNGGLPR</sequence>
<evidence type="ECO:0000256" key="3">
    <source>
        <dbReference type="ARBA" id="ARBA00004947"/>
    </source>
</evidence>
<dbReference type="InterPro" id="IPR005886">
    <property type="entry name" value="UDP_G4E"/>
</dbReference>
<dbReference type="NCBIfam" id="TIGR01179">
    <property type="entry name" value="galE"/>
    <property type="match status" value="1"/>
</dbReference>
<evidence type="ECO:0000256" key="9">
    <source>
        <dbReference type="ARBA" id="ARBA00037955"/>
    </source>
</evidence>
<comment type="function">
    <text evidence="8">Mutarotase converts alpha-aldose to the beta-anomer. It is active on D-glucose, L-arabinose, D-xylose, D-galactose, maltose and lactose.</text>
</comment>
<evidence type="ECO:0000259" key="11">
    <source>
        <dbReference type="Pfam" id="PF01370"/>
    </source>
</evidence>
<dbReference type="VEuPathDB" id="FungiDB:AAP_02307"/>
<evidence type="ECO:0000256" key="4">
    <source>
        <dbReference type="ARBA" id="ARBA00005028"/>
    </source>
</evidence>
<keyword evidence="5" id="KW-0520">NAD</keyword>
<dbReference type="Proteomes" id="UP000242877">
    <property type="component" value="Unassembled WGS sequence"/>
</dbReference>
<dbReference type="GO" id="GO:0005829">
    <property type="term" value="C:cytosol"/>
    <property type="evidence" value="ECO:0007669"/>
    <property type="project" value="TreeGrafter"/>
</dbReference>
<evidence type="ECO:0000256" key="5">
    <source>
        <dbReference type="ARBA" id="ARBA00023027"/>
    </source>
</evidence>
<dbReference type="Gene3D" id="3.40.50.720">
    <property type="entry name" value="NAD(P)-binding Rossmann-like Domain"/>
    <property type="match status" value="1"/>
</dbReference>
<keyword evidence="7" id="KW-0413">Isomerase</keyword>
<comment type="similarity">
    <text evidence="9">In the N-terminal section; belongs to the NAD(P)-dependent epimerase/dehydratase family.</text>
</comment>
<dbReference type="CDD" id="cd05247">
    <property type="entry name" value="UDP_G4E_1_SDR_e"/>
    <property type="match status" value="1"/>
</dbReference>
<organism evidence="12 13">
    <name type="scientific">Ascosphaera apis ARSEF 7405</name>
    <dbReference type="NCBI Taxonomy" id="392613"/>
    <lineage>
        <taxon>Eukaryota</taxon>
        <taxon>Fungi</taxon>
        <taxon>Dikarya</taxon>
        <taxon>Ascomycota</taxon>
        <taxon>Pezizomycotina</taxon>
        <taxon>Eurotiomycetes</taxon>
        <taxon>Eurotiomycetidae</taxon>
        <taxon>Onygenales</taxon>
        <taxon>Ascosphaeraceae</taxon>
        <taxon>Ascosphaera</taxon>
    </lineage>
</organism>
<reference evidence="12 13" key="1">
    <citation type="journal article" date="2016" name="Genome Biol. Evol.">
        <title>Divergent and convergent evolution of fungal pathogenicity.</title>
        <authorList>
            <person name="Shang Y."/>
            <person name="Xiao G."/>
            <person name="Zheng P."/>
            <person name="Cen K."/>
            <person name="Zhan S."/>
            <person name="Wang C."/>
        </authorList>
    </citation>
    <scope>NUCLEOTIDE SEQUENCE [LARGE SCALE GENOMIC DNA]</scope>
    <source>
        <strain evidence="12 13">ARSEF 7405</strain>
    </source>
</reference>
<evidence type="ECO:0000313" key="13">
    <source>
        <dbReference type="Proteomes" id="UP000242877"/>
    </source>
</evidence>
<keyword evidence="13" id="KW-1185">Reference proteome</keyword>
<dbReference type="SUPFAM" id="SSF51735">
    <property type="entry name" value="NAD(P)-binding Rossmann-fold domains"/>
    <property type="match status" value="1"/>
</dbReference>
<evidence type="ECO:0000256" key="1">
    <source>
        <dbReference type="ARBA" id="ARBA00000083"/>
    </source>
</evidence>
<dbReference type="EMBL" id="AZGZ01000008">
    <property type="protein sequence ID" value="KZZ93515.1"/>
    <property type="molecule type" value="Genomic_DNA"/>
</dbReference>
<evidence type="ECO:0000256" key="2">
    <source>
        <dbReference type="ARBA" id="ARBA00001911"/>
    </source>
</evidence>
<dbReference type="Pfam" id="PF01370">
    <property type="entry name" value="Epimerase"/>
    <property type="match status" value="1"/>
</dbReference>
<dbReference type="PANTHER" id="PTHR43725:SF47">
    <property type="entry name" value="UDP-GLUCOSE 4-EPIMERASE"/>
    <property type="match status" value="1"/>
</dbReference>
<dbReference type="GO" id="GO:0006012">
    <property type="term" value="P:galactose metabolic process"/>
    <property type="evidence" value="ECO:0007669"/>
    <property type="project" value="UniProtKB-KW"/>
</dbReference>
<gene>
    <name evidence="12" type="ORF">AAP_02307</name>
</gene>
<dbReference type="InterPro" id="IPR001509">
    <property type="entry name" value="Epimerase_deHydtase"/>
</dbReference>
<proteinExistence type="inferred from homology"/>
<protein>
    <submittedName>
        <fullName evidence="12">UDP-glucose 4-epimerase</fullName>
    </submittedName>
</protein>
<evidence type="ECO:0000313" key="12">
    <source>
        <dbReference type="EMBL" id="KZZ93515.1"/>
    </source>
</evidence>
<comment type="pathway">
    <text evidence="3">Carbohydrate metabolism; galactose metabolism.</text>
</comment>
<comment type="caution">
    <text evidence="12">The sequence shown here is derived from an EMBL/GenBank/DDBJ whole genome shotgun (WGS) entry which is preliminary data.</text>
</comment>
<dbReference type="OrthoDB" id="9402762at2759"/>
<evidence type="ECO:0000256" key="7">
    <source>
        <dbReference type="ARBA" id="ARBA00023235"/>
    </source>
</evidence>
<comment type="cofactor">
    <cofactor evidence="2">
        <name>NAD(+)</name>
        <dbReference type="ChEBI" id="CHEBI:57540"/>
    </cofactor>
</comment>
<dbReference type="InterPro" id="IPR036291">
    <property type="entry name" value="NAD(P)-bd_dom_sf"/>
</dbReference>
<evidence type="ECO:0000256" key="6">
    <source>
        <dbReference type="ARBA" id="ARBA00023144"/>
    </source>
</evidence>
<evidence type="ECO:0000256" key="10">
    <source>
        <dbReference type="ARBA" id="ARBA00038238"/>
    </source>
</evidence>